<dbReference type="Proteomes" id="UP000594263">
    <property type="component" value="Unplaced"/>
</dbReference>
<organism evidence="8 9">
    <name type="scientific">Kalanchoe fedtschenkoi</name>
    <name type="common">Lavender scallops</name>
    <name type="synonym">South American air plant</name>
    <dbReference type="NCBI Taxonomy" id="63787"/>
    <lineage>
        <taxon>Eukaryota</taxon>
        <taxon>Viridiplantae</taxon>
        <taxon>Streptophyta</taxon>
        <taxon>Embryophyta</taxon>
        <taxon>Tracheophyta</taxon>
        <taxon>Spermatophyta</taxon>
        <taxon>Magnoliopsida</taxon>
        <taxon>eudicotyledons</taxon>
        <taxon>Gunneridae</taxon>
        <taxon>Pentapetalae</taxon>
        <taxon>Saxifragales</taxon>
        <taxon>Crassulaceae</taxon>
        <taxon>Kalanchoe</taxon>
    </lineage>
</organism>
<evidence type="ECO:0000256" key="2">
    <source>
        <dbReference type="ARBA" id="ARBA00012483"/>
    </source>
</evidence>
<name>A0A7N0USV2_KALFE</name>
<dbReference type="Pfam" id="PF13639">
    <property type="entry name" value="zf-RING_2"/>
    <property type="match status" value="1"/>
</dbReference>
<evidence type="ECO:0000256" key="1">
    <source>
        <dbReference type="ARBA" id="ARBA00000900"/>
    </source>
</evidence>
<dbReference type="GO" id="GO:0016567">
    <property type="term" value="P:protein ubiquitination"/>
    <property type="evidence" value="ECO:0007669"/>
    <property type="project" value="TreeGrafter"/>
</dbReference>
<evidence type="ECO:0000259" key="7">
    <source>
        <dbReference type="PROSITE" id="PS50089"/>
    </source>
</evidence>
<evidence type="ECO:0000256" key="5">
    <source>
        <dbReference type="ARBA" id="ARBA00022833"/>
    </source>
</evidence>
<dbReference type="AlphaFoldDB" id="A0A7N0USV2"/>
<keyword evidence="9" id="KW-1185">Reference proteome</keyword>
<dbReference type="PANTHER" id="PTHR15710:SF243">
    <property type="entry name" value="E3 UBIQUITIN-PROTEIN LIGASE PRAJA-2 ISOFORM X1"/>
    <property type="match status" value="1"/>
</dbReference>
<feature type="domain" description="RING-type" evidence="7">
    <location>
        <begin position="95"/>
        <end position="132"/>
    </location>
</feature>
<dbReference type="InterPro" id="IPR001841">
    <property type="entry name" value="Znf_RING"/>
</dbReference>
<dbReference type="SMART" id="SM00184">
    <property type="entry name" value="RING"/>
    <property type="match status" value="1"/>
</dbReference>
<sequence>MAARGASLIAALEARWRLRLRGEARQARWEARRVRWVLSQEEARRFALESWEMFRMNDDKGSDDDGGVGERLRKVRVGAARGGEVGDSSGGSVVCSVCLEGLAAEEMPCKHLYHESCLAEWFKRSRTCPQCRYKMH</sequence>
<keyword evidence="5" id="KW-0862">Zinc</keyword>
<evidence type="ECO:0000256" key="6">
    <source>
        <dbReference type="PROSITE-ProRule" id="PRU00175"/>
    </source>
</evidence>
<keyword evidence="3" id="KW-0479">Metal-binding</keyword>
<dbReference type="EnsemblPlants" id="Kaladp0081s0136.1.v1.1">
    <property type="protein sequence ID" value="Kaladp0081s0136.1.v1.1.CDS.1"/>
    <property type="gene ID" value="Kaladp0081s0136.v1.1"/>
</dbReference>
<dbReference type="Gene3D" id="3.30.40.10">
    <property type="entry name" value="Zinc/RING finger domain, C3HC4 (zinc finger)"/>
    <property type="match status" value="1"/>
</dbReference>
<dbReference type="InterPro" id="IPR011016">
    <property type="entry name" value="Znf_RING-CH"/>
</dbReference>
<reference evidence="8" key="1">
    <citation type="submission" date="2021-01" db="UniProtKB">
        <authorList>
            <consortium name="EnsemblPlants"/>
        </authorList>
    </citation>
    <scope>IDENTIFICATION</scope>
</reference>
<dbReference type="InterPro" id="IPR013083">
    <property type="entry name" value="Znf_RING/FYVE/PHD"/>
</dbReference>
<keyword evidence="4 6" id="KW-0863">Zinc-finger</keyword>
<dbReference type="GO" id="GO:0061630">
    <property type="term" value="F:ubiquitin protein ligase activity"/>
    <property type="evidence" value="ECO:0007669"/>
    <property type="project" value="UniProtKB-EC"/>
</dbReference>
<comment type="catalytic activity">
    <reaction evidence="1">
        <text>S-ubiquitinyl-[E2 ubiquitin-conjugating enzyme]-L-cysteine + [acceptor protein]-L-lysine = [E2 ubiquitin-conjugating enzyme]-L-cysteine + N(6)-ubiquitinyl-[acceptor protein]-L-lysine.</text>
        <dbReference type="EC" id="2.3.2.27"/>
    </reaction>
</comment>
<accession>A0A7N0USV2</accession>
<dbReference type="Gramene" id="Kaladp0081s0136.1.v1.1">
    <property type="protein sequence ID" value="Kaladp0081s0136.1.v1.1.CDS.1"/>
    <property type="gene ID" value="Kaladp0081s0136.v1.1"/>
</dbReference>
<dbReference type="PROSITE" id="PS50089">
    <property type="entry name" value="ZF_RING_2"/>
    <property type="match status" value="1"/>
</dbReference>
<dbReference type="PANTHER" id="PTHR15710">
    <property type="entry name" value="E3 UBIQUITIN-PROTEIN LIGASE PRAJA"/>
    <property type="match status" value="1"/>
</dbReference>
<dbReference type="GO" id="GO:0005737">
    <property type="term" value="C:cytoplasm"/>
    <property type="evidence" value="ECO:0007669"/>
    <property type="project" value="TreeGrafter"/>
</dbReference>
<dbReference type="GO" id="GO:0008270">
    <property type="term" value="F:zinc ion binding"/>
    <property type="evidence" value="ECO:0007669"/>
    <property type="project" value="UniProtKB-KW"/>
</dbReference>
<dbReference type="SUPFAM" id="SSF57850">
    <property type="entry name" value="RING/U-box"/>
    <property type="match status" value="1"/>
</dbReference>
<evidence type="ECO:0000256" key="4">
    <source>
        <dbReference type="ARBA" id="ARBA00022771"/>
    </source>
</evidence>
<evidence type="ECO:0000313" key="9">
    <source>
        <dbReference type="Proteomes" id="UP000594263"/>
    </source>
</evidence>
<evidence type="ECO:0000313" key="8">
    <source>
        <dbReference type="EnsemblPlants" id="Kaladp0081s0136.1.v1.1.CDS.1"/>
    </source>
</evidence>
<evidence type="ECO:0000256" key="3">
    <source>
        <dbReference type="ARBA" id="ARBA00022723"/>
    </source>
</evidence>
<dbReference type="EC" id="2.3.2.27" evidence="2"/>
<proteinExistence type="predicted"/>
<protein>
    <recommendedName>
        <fullName evidence="2">RING-type E3 ubiquitin transferase</fullName>
        <ecNumber evidence="2">2.3.2.27</ecNumber>
    </recommendedName>
</protein>
<dbReference type="SMART" id="SM00744">
    <property type="entry name" value="RINGv"/>
    <property type="match status" value="1"/>
</dbReference>